<name>A0A1S7DVS6_RIEAN</name>
<dbReference type="PANTHER" id="PTHR42879">
    <property type="entry name" value="3-OXOACYL-(ACYL-CARRIER-PROTEIN) REDUCTASE"/>
    <property type="match status" value="1"/>
</dbReference>
<dbReference type="InterPro" id="IPR036291">
    <property type="entry name" value="NAD(P)-bd_dom_sf"/>
</dbReference>
<dbReference type="PRINTS" id="PR00081">
    <property type="entry name" value="GDHRDH"/>
</dbReference>
<accession>A0A1S7DVS6</accession>
<dbReference type="Gene3D" id="3.40.50.720">
    <property type="entry name" value="NAD(P)-binding Rossmann-like Domain"/>
    <property type="match status" value="1"/>
</dbReference>
<dbReference type="InterPro" id="IPR020904">
    <property type="entry name" value="Sc_DH/Rdtase_CS"/>
</dbReference>
<dbReference type="PANTHER" id="PTHR42879:SF2">
    <property type="entry name" value="3-OXOACYL-[ACYL-CARRIER-PROTEIN] REDUCTASE FABG"/>
    <property type="match status" value="1"/>
</dbReference>
<reference evidence="3 4" key="1">
    <citation type="submission" date="2015-06" db="EMBL/GenBank/DDBJ databases">
        <title>R. anatipestifer strain HXb2 is the most virulent strain so far, and the genome sequence would help us uncover the pathogenesis.</title>
        <authorList>
            <person name="Hu Q."/>
            <person name="Qi J."/>
            <person name="Bo H."/>
            <person name="Liu G."/>
            <person name="Tao M."/>
            <person name="Ding Y."/>
            <person name="Xue Y."/>
        </authorList>
    </citation>
    <scope>NUCLEOTIDE SEQUENCE [LARGE SCALE GENOMIC DNA]</scope>
    <source>
        <strain evidence="3 4">HXb2</strain>
    </source>
</reference>
<dbReference type="Proteomes" id="UP000189883">
    <property type="component" value="Chromosome"/>
</dbReference>
<dbReference type="EMBL" id="CP011859">
    <property type="protein sequence ID" value="AQY23220.1"/>
    <property type="molecule type" value="Genomic_DNA"/>
</dbReference>
<dbReference type="PRINTS" id="PR00080">
    <property type="entry name" value="SDRFAMILY"/>
</dbReference>
<evidence type="ECO:0000256" key="2">
    <source>
        <dbReference type="RuleBase" id="RU000363"/>
    </source>
</evidence>
<evidence type="ECO:0000313" key="4">
    <source>
        <dbReference type="Proteomes" id="UP000189883"/>
    </source>
</evidence>
<dbReference type="InterPro" id="IPR050259">
    <property type="entry name" value="SDR"/>
</dbReference>
<protein>
    <submittedName>
        <fullName evidence="3">Putative oxidoreductase</fullName>
    </submittedName>
</protein>
<dbReference type="GO" id="GO:0032787">
    <property type="term" value="P:monocarboxylic acid metabolic process"/>
    <property type="evidence" value="ECO:0007669"/>
    <property type="project" value="UniProtKB-ARBA"/>
</dbReference>
<comment type="similarity">
    <text evidence="1 2">Belongs to the short-chain dehydrogenases/reductases (SDR) family.</text>
</comment>
<organism evidence="3 4">
    <name type="scientific">Riemerella anatipestifer</name>
    <name type="common">Moraxella anatipestifer</name>
    <dbReference type="NCBI Taxonomy" id="34085"/>
    <lineage>
        <taxon>Bacteria</taxon>
        <taxon>Pseudomonadati</taxon>
        <taxon>Bacteroidota</taxon>
        <taxon>Flavobacteriia</taxon>
        <taxon>Flavobacteriales</taxon>
        <taxon>Weeksellaceae</taxon>
        <taxon>Riemerella</taxon>
    </lineage>
</organism>
<dbReference type="AlphaFoldDB" id="A0A1S7DVS6"/>
<dbReference type="PROSITE" id="PS00061">
    <property type="entry name" value="ADH_SHORT"/>
    <property type="match status" value="1"/>
</dbReference>
<evidence type="ECO:0000313" key="3">
    <source>
        <dbReference type="EMBL" id="AQY23220.1"/>
    </source>
</evidence>
<dbReference type="InterPro" id="IPR002347">
    <property type="entry name" value="SDR_fam"/>
</dbReference>
<evidence type="ECO:0000256" key="1">
    <source>
        <dbReference type="ARBA" id="ARBA00006484"/>
    </source>
</evidence>
<gene>
    <name evidence="3" type="ORF">AB406_2287</name>
</gene>
<sequence length="256" mass="28144">MIFIFTRKELSLSTIKISKKMNLKNKVAYITGGTKGIGFGIAKELLKNGLKVAISGRSKEAVEKAVSELSKYEDNIIGVVSDVKNFEAEQEAVKYIETKLGNIDVVVANAGLGYFKPVDEISLEEWNAMIDTNLTGAFHTMKATVESLKKTQGYYISIASLAGAYFFEKASGYNASKFGLVGFTQAAMLDLRKYNIKVSTIMPGSVASHFNGNEPSDKDSWKIQPEDLGEIVVDLLRMNPRTLPSKIEVRPSNPNK</sequence>
<proteinExistence type="inferred from homology"/>
<dbReference type="NCBIfam" id="NF005594">
    <property type="entry name" value="PRK07326.1"/>
    <property type="match status" value="1"/>
</dbReference>
<dbReference type="Pfam" id="PF00106">
    <property type="entry name" value="adh_short"/>
    <property type="match status" value="1"/>
</dbReference>
<dbReference type="SUPFAM" id="SSF51735">
    <property type="entry name" value="NAD(P)-binding Rossmann-fold domains"/>
    <property type="match status" value="1"/>
</dbReference>